<dbReference type="Pfam" id="PF01063">
    <property type="entry name" value="Aminotran_4"/>
    <property type="match status" value="1"/>
</dbReference>
<keyword evidence="12" id="KW-1185">Reference proteome</keyword>
<dbReference type="InterPro" id="IPR001544">
    <property type="entry name" value="Aminotrans_IV"/>
</dbReference>
<dbReference type="AlphaFoldDB" id="A4CAL4"/>
<dbReference type="RefSeq" id="WP_009840250.1">
    <property type="nucleotide sequence ID" value="NZ_CH959301.1"/>
</dbReference>
<keyword evidence="5" id="KW-0289">Folate biosynthesis</keyword>
<dbReference type="PANTHER" id="PTHR42743:SF2">
    <property type="entry name" value="AMINODEOXYCHORISMATE LYASE"/>
    <property type="match status" value="1"/>
</dbReference>
<dbReference type="Gene3D" id="3.30.470.10">
    <property type="match status" value="1"/>
</dbReference>
<name>A4CAL4_9GAMM</name>
<comment type="catalytic activity">
    <reaction evidence="9">
        <text>4-amino-4-deoxychorismate = 4-aminobenzoate + pyruvate + H(+)</text>
        <dbReference type="Rhea" id="RHEA:16201"/>
        <dbReference type="ChEBI" id="CHEBI:15361"/>
        <dbReference type="ChEBI" id="CHEBI:15378"/>
        <dbReference type="ChEBI" id="CHEBI:17836"/>
        <dbReference type="ChEBI" id="CHEBI:58406"/>
        <dbReference type="EC" id="4.1.3.38"/>
    </reaction>
</comment>
<evidence type="ECO:0000256" key="1">
    <source>
        <dbReference type="ARBA" id="ARBA00001933"/>
    </source>
</evidence>
<dbReference type="GO" id="GO:0008483">
    <property type="term" value="F:transaminase activity"/>
    <property type="evidence" value="ECO:0007669"/>
    <property type="project" value="UniProtKB-KW"/>
</dbReference>
<gene>
    <name evidence="11" type="ORF">PTD2_21442</name>
</gene>
<keyword evidence="4" id="KW-0663">Pyridoxal phosphate</keyword>
<proteinExistence type="inferred from homology"/>
<dbReference type="eggNOG" id="COG0115">
    <property type="taxonomic scope" value="Bacteria"/>
</dbReference>
<evidence type="ECO:0000256" key="2">
    <source>
        <dbReference type="ARBA" id="ARBA00009320"/>
    </source>
</evidence>
<dbReference type="EC" id="4.1.3.38" evidence="8 10"/>
<dbReference type="InterPro" id="IPR043131">
    <property type="entry name" value="BCAT-like_N"/>
</dbReference>
<evidence type="ECO:0000256" key="9">
    <source>
        <dbReference type="ARBA" id="ARBA00049529"/>
    </source>
</evidence>
<reference evidence="11 12" key="1">
    <citation type="submission" date="2006-02" db="EMBL/GenBank/DDBJ databases">
        <authorList>
            <person name="Moran M.A."/>
            <person name="Kjelleberg S."/>
            <person name="Egan S."/>
            <person name="Saunders N."/>
            <person name="Thomas T."/>
            <person name="Ferriera S."/>
            <person name="Johnson J."/>
            <person name="Kravitz S."/>
            <person name="Halpern A."/>
            <person name="Remington K."/>
            <person name="Beeson K."/>
            <person name="Tran B."/>
            <person name="Rogers Y.-H."/>
            <person name="Friedman R."/>
            <person name="Venter J.C."/>
        </authorList>
    </citation>
    <scope>NUCLEOTIDE SEQUENCE [LARGE SCALE GENOMIC DNA]</scope>
    <source>
        <strain evidence="11 12">D2</strain>
    </source>
</reference>
<dbReference type="PANTHER" id="PTHR42743">
    <property type="entry name" value="AMINO-ACID AMINOTRANSFERASE"/>
    <property type="match status" value="1"/>
</dbReference>
<protein>
    <recommendedName>
        <fullName evidence="8 10">Aminodeoxychorismate lyase</fullName>
        <ecNumber evidence="8 10">4.1.3.38</ecNumber>
    </recommendedName>
</protein>
<dbReference type="InterPro" id="IPR017824">
    <property type="entry name" value="Aminodeoxychorismate_lyase_IV"/>
</dbReference>
<evidence type="ECO:0000256" key="7">
    <source>
        <dbReference type="ARBA" id="ARBA00035633"/>
    </source>
</evidence>
<dbReference type="HOGENOM" id="CLU_020844_2_1_6"/>
<comment type="similarity">
    <text evidence="2">Belongs to the class-IV pyridoxal-phosphate-dependent aminotransferase family.</text>
</comment>
<keyword evidence="11" id="KW-0032">Aminotransferase</keyword>
<dbReference type="Proteomes" id="UP000006201">
    <property type="component" value="Unassembled WGS sequence"/>
</dbReference>
<dbReference type="STRING" id="87626.PTD2_21442"/>
<dbReference type="SUPFAM" id="SSF56752">
    <property type="entry name" value="D-aminoacid aminotransferase-like PLP-dependent enzymes"/>
    <property type="match status" value="1"/>
</dbReference>
<organism evidence="11 12">
    <name type="scientific">Pseudoalteromonas tunicata D2</name>
    <dbReference type="NCBI Taxonomy" id="87626"/>
    <lineage>
        <taxon>Bacteria</taxon>
        <taxon>Pseudomonadati</taxon>
        <taxon>Pseudomonadota</taxon>
        <taxon>Gammaproteobacteria</taxon>
        <taxon>Alteromonadales</taxon>
        <taxon>Pseudoalteromonadaceae</taxon>
        <taxon>Pseudoalteromonas</taxon>
    </lineage>
</organism>
<dbReference type="EMBL" id="AAOH01000004">
    <property type="protein sequence ID" value="EAR28422.1"/>
    <property type="molecule type" value="Genomic_DNA"/>
</dbReference>
<evidence type="ECO:0000256" key="4">
    <source>
        <dbReference type="ARBA" id="ARBA00022898"/>
    </source>
</evidence>
<comment type="caution">
    <text evidence="11">The sequence shown here is derived from an EMBL/GenBank/DDBJ whole genome shotgun (WGS) entry which is preliminary data.</text>
</comment>
<dbReference type="Gene3D" id="3.20.10.10">
    <property type="entry name" value="D-amino Acid Aminotransferase, subunit A, domain 2"/>
    <property type="match status" value="1"/>
</dbReference>
<comment type="subunit">
    <text evidence="3">Homodimer.</text>
</comment>
<dbReference type="GO" id="GO:0005829">
    <property type="term" value="C:cytosol"/>
    <property type="evidence" value="ECO:0007669"/>
    <property type="project" value="TreeGrafter"/>
</dbReference>
<evidence type="ECO:0000256" key="6">
    <source>
        <dbReference type="ARBA" id="ARBA00023239"/>
    </source>
</evidence>
<keyword evidence="11" id="KW-0808">Transferase</keyword>
<evidence type="ECO:0000256" key="8">
    <source>
        <dbReference type="ARBA" id="ARBA00035676"/>
    </source>
</evidence>
<dbReference type="NCBIfam" id="TIGR03461">
    <property type="entry name" value="pabC_Proteo"/>
    <property type="match status" value="1"/>
</dbReference>
<evidence type="ECO:0000313" key="12">
    <source>
        <dbReference type="Proteomes" id="UP000006201"/>
    </source>
</evidence>
<dbReference type="InterPro" id="IPR036038">
    <property type="entry name" value="Aminotransferase-like"/>
</dbReference>
<keyword evidence="6 11" id="KW-0456">Lyase</keyword>
<dbReference type="NCBIfam" id="NF004761">
    <property type="entry name" value="PRK06092.1"/>
    <property type="match status" value="1"/>
</dbReference>
<evidence type="ECO:0000256" key="5">
    <source>
        <dbReference type="ARBA" id="ARBA00022909"/>
    </source>
</evidence>
<dbReference type="GO" id="GO:0030170">
    <property type="term" value="F:pyridoxal phosphate binding"/>
    <property type="evidence" value="ECO:0007669"/>
    <property type="project" value="InterPro"/>
</dbReference>
<comment type="pathway">
    <text evidence="7">Cofactor biosynthesis; tetrahydrofolate biosynthesis; 4-aminobenzoate from chorismate: step 2/2.</text>
</comment>
<evidence type="ECO:0000313" key="11">
    <source>
        <dbReference type="EMBL" id="EAR28422.1"/>
    </source>
</evidence>
<dbReference type="GO" id="GO:0008153">
    <property type="term" value="P:4-aminobenzoate biosynthetic process"/>
    <property type="evidence" value="ECO:0007669"/>
    <property type="project" value="UniProtKB-UniRule"/>
</dbReference>
<dbReference type="InterPro" id="IPR043132">
    <property type="entry name" value="BCAT-like_C"/>
</dbReference>
<accession>A4CAL4</accession>
<comment type="cofactor">
    <cofactor evidence="1">
        <name>pyridoxal 5'-phosphate</name>
        <dbReference type="ChEBI" id="CHEBI:597326"/>
    </cofactor>
</comment>
<evidence type="ECO:0000256" key="3">
    <source>
        <dbReference type="ARBA" id="ARBA00011738"/>
    </source>
</evidence>
<sequence>MKKIQLHISDVTTVSTLDRGFNYGDGFFTTAKVIDGTIELWPLHRERLRQCQQRLFFPELDLDDLTTKLMHYVAECKLAVVKVVITRGVGGRGYSAPEDTQPQAFVTVTPFPIHYETWQQSGVALSIAQTRLGLQPLLAGLKTLNRLEQVLIKEEIRHNSAQDALVLNVSGNVIETSIANIIAVRNGRFYTPDLTQSGILGVFLQHLSCINTIEIIKMTLEDIYSMDAVFCCNSLMGLVPIKSISNQCYDLTLANKWRTELNPSAY</sequence>
<dbReference type="InterPro" id="IPR050571">
    <property type="entry name" value="Class-IV_PLP-Dep_Aminotrnsfr"/>
</dbReference>
<evidence type="ECO:0000256" key="10">
    <source>
        <dbReference type="NCBIfam" id="TIGR03461"/>
    </source>
</evidence>
<dbReference type="GO" id="GO:0046656">
    <property type="term" value="P:folic acid biosynthetic process"/>
    <property type="evidence" value="ECO:0007669"/>
    <property type="project" value="UniProtKB-KW"/>
</dbReference>
<dbReference type="GO" id="GO:0008696">
    <property type="term" value="F:4-amino-4-deoxychorismate lyase activity"/>
    <property type="evidence" value="ECO:0007669"/>
    <property type="project" value="UniProtKB-UniRule"/>
</dbReference>